<evidence type="ECO:0000256" key="1">
    <source>
        <dbReference type="ARBA" id="ARBA00022741"/>
    </source>
</evidence>
<accession>A0A5R8K9I0</accession>
<keyword evidence="7" id="KW-1185">Reference proteome</keyword>
<dbReference type="AlphaFoldDB" id="A0A5R8K9I0"/>
<dbReference type="InterPro" id="IPR027417">
    <property type="entry name" value="P-loop_NTPase"/>
</dbReference>
<evidence type="ECO:0000256" key="2">
    <source>
        <dbReference type="ARBA" id="ARBA00022840"/>
    </source>
</evidence>
<evidence type="ECO:0000313" key="6">
    <source>
        <dbReference type="EMBL" id="TLD68976.1"/>
    </source>
</evidence>
<dbReference type="Proteomes" id="UP000306196">
    <property type="component" value="Unassembled WGS sequence"/>
</dbReference>
<dbReference type="GO" id="GO:0051603">
    <property type="term" value="P:proteolysis involved in protein catabolic process"/>
    <property type="evidence" value="ECO:0007669"/>
    <property type="project" value="TreeGrafter"/>
</dbReference>
<evidence type="ECO:0000259" key="5">
    <source>
        <dbReference type="SMART" id="SM01086"/>
    </source>
</evidence>
<keyword evidence="1" id="KW-0547">Nucleotide-binding</keyword>
<sequence length="552" mass="61144">MSDQKPEPPPPSSPEEIGKKLEEFIRNQFGGNVLFSNFQGGKEEPPAVQPPIPNMPEMNAKDDEAWLNFRYKPADVKAHLDRFVIRQDDAKKVLATAVCDHYNHARMLRELQKKDPKAAEKLEFAKQNIIIVGPTGVGKTYLVKHIAELIGVPFVKADATKFSETGYVGADVDDLVRDLVGKAEGNVELAEHGIIYLDEVDKLATQGDKLGRDVSGRGVQTALLKLMEETEVPLHSPNDMRSQIQMMFDMRKGEAPKKQSVNTKNILFVVSGAFSGLEKIIGKRLSKGSIGFGAALREEADAAALRDASTQDFIECGFEAEFIGRLPVRVVCDSLKEDDLFEIMKRSEGSLIRQFEREFLAYGIQAKFEDSALREMAQRAAGERTGARGLVTVWEKALRDFKFELPSLGLQELLIDGELVREPQRVLEMCREKAKTVQVSVAAREVQAFAAQFSEDYGMDISFDAEATQALVERSAREGVALMDLCRKLFKDYPFGLQLVAGNTGEKSFVLPRRAVDEPDRCLSDMVVASYRRAHGDSASSSSAPSSSTDNL</sequence>
<evidence type="ECO:0000259" key="4">
    <source>
        <dbReference type="SMART" id="SM00382"/>
    </source>
</evidence>
<organism evidence="6 7">
    <name type="scientific">Phragmitibacter flavus</name>
    <dbReference type="NCBI Taxonomy" id="2576071"/>
    <lineage>
        <taxon>Bacteria</taxon>
        <taxon>Pseudomonadati</taxon>
        <taxon>Verrucomicrobiota</taxon>
        <taxon>Verrucomicrobiia</taxon>
        <taxon>Verrucomicrobiales</taxon>
        <taxon>Verrucomicrobiaceae</taxon>
        <taxon>Phragmitibacter</taxon>
    </lineage>
</organism>
<dbReference type="GO" id="GO:0016887">
    <property type="term" value="F:ATP hydrolysis activity"/>
    <property type="evidence" value="ECO:0007669"/>
    <property type="project" value="InterPro"/>
</dbReference>
<evidence type="ECO:0000313" key="7">
    <source>
        <dbReference type="Proteomes" id="UP000306196"/>
    </source>
</evidence>
<dbReference type="InterPro" id="IPR003593">
    <property type="entry name" value="AAA+_ATPase"/>
</dbReference>
<dbReference type="Pfam" id="PF07724">
    <property type="entry name" value="AAA_2"/>
    <property type="match status" value="1"/>
</dbReference>
<dbReference type="Gene3D" id="1.10.8.60">
    <property type="match status" value="1"/>
</dbReference>
<feature type="domain" description="AAA+ ATPase" evidence="4">
    <location>
        <begin position="125"/>
        <end position="319"/>
    </location>
</feature>
<protein>
    <submittedName>
        <fullName evidence="6">AAA family ATPase</fullName>
    </submittedName>
</protein>
<dbReference type="Gene3D" id="3.40.50.300">
    <property type="entry name" value="P-loop containing nucleotide triphosphate hydrolases"/>
    <property type="match status" value="1"/>
</dbReference>
<reference evidence="6 7" key="1">
    <citation type="submission" date="2019-05" db="EMBL/GenBank/DDBJ databases">
        <title>Verrucobacter flavum gen. nov., sp. nov. a new member of the family Verrucomicrobiaceae.</title>
        <authorList>
            <person name="Szuroczki S."/>
            <person name="Abbaszade G."/>
            <person name="Szabo A."/>
            <person name="Felfoldi T."/>
            <person name="Schumann P."/>
            <person name="Boka K."/>
            <person name="Keki Z."/>
            <person name="Toumi M."/>
            <person name="Toth E."/>
        </authorList>
    </citation>
    <scope>NUCLEOTIDE SEQUENCE [LARGE SCALE GENOMIC DNA]</scope>
    <source>
        <strain evidence="6 7">MG-N-17</strain>
    </source>
</reference>
<dbReference type="OrthoDB" id="9804062at2"/>
<dbReference type="InterPro" id="IPR003959">
    <property type="entry name" value="ATPase_AAA_core"/>
</dbReference>
<name>A0A5R8K9I0_9BACT</name>
<dbReference type="InterPro" id="IPR050052">
    <property type="entry name" value="ATP-dep_Clp_protease_ClpX"/>
</dbReference>
<dbReference type="GO" id="GO:0005524">
    <property type="term" value="F:ATP binding"/>
    <property type="evidence" value="ECO:0007669"/>
    <property type="project" value="UniProtKB-KW"/>
</dbReference>
<gene>
    <name evidence="6" type="ORF">FEM03_20155</name>
</gene>
<proteinExistence type="predicted"/>
<dbReference type="RefSeq" id="WP_138088105.1">
    <property type="nucleotide sequence ID" value="NZ_VAUV01000017.1"/>
</dbReference>
<comment type="caution">
    <text evidence="6">The sequence shown here is derived from an EMBL/GenBank/DDBJ whole genome shotgun (WGS) entry which is preliminary data.</text>
</comment>
<dbReference type="SUPFAM" id="SSF52540">
    <property type="entry name" value="P-loop containing nucleoside triphosphate hydrolases"/>
    <property type="match status" value="1"/>
</dbReference>
<dbReference type="PANTHER" id="PTHR48102">
    <property type="entry name" value="ATP-DEPENDENT CLP PROTEASE ATP-BINDING SUBUNIT CLPX-LIKE, MITOCHONDRIAL-RELATED"/>
    <property type="match status" value="1"/>
</dbReference>
<feature type="domain" description="Clp ATPase C-terminal" evidence="5">
    <location>
        <begin position="335"/>
        <end position="421"/>
    </location>
</feature>
<dbReference type="SMART" id="SM01086">
    <property type="entry name" value="ClpB_D2-small"/>
    <property type="match status" value="1"/>
</dbReference>
<dbReference type="InterPro" id="IPR019489">
    <property type="entry name" value="Clp_ATPase_C"/>
</dbReference>
<keyword evidence="2" id="KW-0067">ATP-binding</keyword>
<dbReference type="PANTHER" id="PTHR48102:SF7">
    <property type="entry name" value="ATP-DEPENDENT CLP PROTEASE ATP-BINDING SUBUNIT CLPX-LIKE, MITOCHONDRIAL"/>
    <property type="match status" value="1"/>
</dbReference>
<dbReference type="EMBL" id="VAUV01000017">
    <property type="protein sequence ID" value="TLD68976.1"/>
    <property type="molecule type" value="Genomic_DNA"/>
</dbReference>
<keyword evidence="3" id="KW-0143">Chaperone</keyword>
<evidence type="ECO:0000256" key="3">
    <source>
        <dbReference type="ARBA" id="ARBA00023186"/>
    </source>
</evidence>
<dbReference type="SMART" id="SM00382">
    <property type="entry name" value="AAA"/>
    <property type="match status" value="1"/>
</dbReference>